<dbReference type="InterPro" id="IPR005532">
    <property type="entry name" value="SUMF_dom"/>
</dbReference>
<accession>A0A938B4S5</accession>
<dbReference type="InterPro" id="IPR042095">
    <property type="entry name" value="SUMF_sf"/>
</dbReference>
<dbReference type="InterPro" id="IPR051043">
    <property type="entry name" value="Sulfatase_Mod_Factor_Kinase"/>
</dbReference>
<feature type="compositionally biased region" description="Basic and acidic residues" evidence="1">
    <location>
        <begin position="1"/>
        <end position="22"/>
    </location>
</feature>
<name>A0A938B4S5_UNCTE</name>
<feature type="domain" description="Sulfatase-modifying factor enzyme-like" evidence="2">
    <location>
        <begin position="16"/>
        <end position="115"/>
    </location>
</feature>
<dbReference type="AlphaFoldDB" id="A0A938B4S5"/>
<feature type="region of interest" description="Disordered" evidence="1">
    <location>
        <begin position="1"/>
        <end position="23"/>
    </location>
</feature>
<dbReference type="Gene3D" id="3.90.1580.10">
    <property type="entry name" value="paralog of FGE (formylglycine-generating enzyme)"/>
    <property type="match status" value="1"/>
</dbReference>
<dbReference type="PANTHER" id="PTHR23150:SF19">
    <property type="entry name" value="FORMYLGLYCINE-GENERATING ENZYME"/>
    <property type="match status" value="1"/>
</dbReference>
<feature type="region of interest" description="Disordered" evidence="1">
    <location>
        <begin position="97"/>
        <end position="116"/>
    </location>
</feature>
<evidence type="ECO:0000256" key="1">
    <source>
        <dbReference type="SAM" id="MobiDB-lite"/>
    </source>
</evidence>
<evidence type="ECO:0000313" key="3">
    <source>
        <dbReference type="EMBL" id="MBM3226786.1"/>
    </source>
</evidence>
<reference evidence="3" key="1">
    <citation type="submission" date="2019-03" db="EMBL/GenBank/DDBJ databases">
        <title>Lake Tanganyika Metagenome-Assembled Genomes (MAGs).</title>
        <authorList>
            <person name="Tran P."/>
        </authorList>
    </citation>
    <scope>NUCLEOTIDE SEQUENCE</scope>
    <source>
        <strain evidence="3">K_DeepCast_65m_m2_066</strain>
    </source>
</reference>
<organism evidence="3 4">
    <name type="scientific">Tectimicrobiota bacterium</name>
    <dbReference type="NCBI Taxonomy" id="2528274"/>
    <lineage>
        <taxon>Bacteria</taxon>
        <taxon>Pseudomonadati</taxon>
        <taxon>Nitrospinota/Tectimicrobiota group</taxon>
        <taxon>Candidatus Tectimicrobiota</taxon>
    </lineage>
</organism>
<dbReference type="GO" id="GO:0120147">
    <property type="term" value="F:formylglycine-generating oxidase activity"/>
    <property type="evidence" value="ECO:0007669"/>
    <property type="project" value="TreeGrafter"/>
</dbReference>
<dbReference type="SUPFAM" id="SSF56436">
    <property type="entry name" value="C-type lectin-like"/>
    <property type="match status" value="1"/>
</dbReference>
<evidence type="ECO:0000259" key="2">
    <source>
        <dbReference type="Pfam" id="PF03781"/>
    </source>
</evidence>
<comment type="caution">
    <text evidence="3">The sequence shown here is derived from an EMBL/GenBank/DDBJ whole genome shotgun (WGS) entry which is preliminary data.</text>
</comment>
<evidence type="ECO:0000313" key="4">
    <source>
        <dbReference type="Proteomes" id="UP000712673"/>
    </source>
</evidence>
<proteinExistence type="predicted"/>
<dbReference type="PANTHER" id="PTHR23150">
    <property type="entry name" value="SULFATASE MODIFYING FACTOR 1, 2"/>
    <property type="match status" value="1"/>
</dbReference>
<sequence>MGKLPRGDQFDATRCNSEESGLKDTSPVGIFLTGASPYGCLDMSGNVWEWCEDWFDEHCYQYQQGPERNLRGPESGEYRVVRGGSWANEARNVRVANRNRNEPGNRNDNIGFRCAQ</sequence>
<dbReference type="Proteomes" id="UP000712673">
    <property type="component" value="Unassembled WGS sequence"/>
</dbReference>
<protein>
    <submittedName>
        <fullName evidence="3">Formylglycine-generating enzyme family protein</fullName>
    </submittedName>
</protein>
<dbReference type="EMBL" id="VGLS01001048">
    <property type="protein sequence ID" value="MBM3226786.1"/>
    <property type="molecule type" value="Genomic_DNA"/>
</dbReference>
<dbReference type="InterPro" id="IPR016187">
    <property type="entry name" value="CTDL_fold"/>
</dbReference>
<dbReference type="Pfam" id="PF03781">
    <property type="entry name" value="FGE-sulfatase"/>
    <property type="match status" value="1"/>
</dbReference>
<gene>
    <name evidence="3" type="ORF">FJZ47_23730</name>
</gene>